<gene>
    <name evidence="3" type="ORF">NP603_04315</name>
</gene>
<dbReference type="Gene3D" id="3.40.50.2000">
    <property type="entry name" value="Glycogen Phosphorylase B"/>
    <property type="match status" value="2"/>
</dbReference>
<comment type="caution">
    <text evidence="3">The sequence shown here is derived from an EMBL/GenBank/DDBJ whole genome shotgun (WGS) entry which is preliminary data.</text>
</comment>
<evidence type="ECO:0000313" key="3">
    <source>
        <dbReference type="EMBL" id="MCQ8180324.1"/>
    </source>
</evidence>
<dbReference type="Proteomes" id="UP001524569">
    <property type="component" value="Unassembled WGS sequence"/>
</dbReference>
<evidence type="ECO:0000259" key="2">
    <source>
        <dbReference type="Pfam" id="PF13439"/>
    </source>
</evidence>
<dbReference type="InterPro" id="IPR028098">
    <property type="entry name" value="Glyco_trans_4-like_N"/>
</dbReference>
<evidence type="ECO:0000259" key="1">
    <source>
        <dbReference type="Pfam" id="PF00534"/>
    </source>
</evidence>
<dbReference type="CDD" id="cd03801">
    <property type="entry name" value="GT4_PimA-like"/>
    <property type="match status" value="1"/>
</dbReference>
<dbReference type="InterPro" id="IPR050194">
    <property type="entry name" value="Glycosyltransferase_grp1"/>
</dbReference>
<protein>
    <submittedName>
        <fullName evidence="3">Glycosyltransferase family 4 protein</fullName>
    </submittedName>
</protein>
<sequence length="342" mass="38192">MANQTKQLSALLISEGLKVTVVRTNADYRWSWVSNLKGLRALARLLPYVLELWRLAGNVDCMHVMANSGWSWQLYAAPAIWIGWIRKVPVVVNYRGGDAERYFKASMRWVAPSLNRASEIVVPSMFLVNVFDLFGFKAKIIPNIINLERFKFRSRNISDDRNLRLVVTRNLEKIYGIDTAIHAVAILKSTLPDVKIVIAGSGPLRDELVALTEALELSHSVEFAGKLEPEDVAKLYYEADIMLNPSTVDNMPNSVLEALACGLPVVTTNVGGIPFIVKDNESALIVKPNNPQMLADAILKLVNNSDLYHKLAVNGFAVAKQYGWVAVKEQWLGLYKELINAE</sequence>
<dbReference type="Pfam" id="PF00534">
    <property type="entry name" value="Glycos_transf_1"/>
    <property type="match status" value="1"/>
</dbReference>
<dbReference type="RefSeq" id="WP_256609699.1">
    <property type="nucleotide sequence ID" value="NZ_JANIBM010000003.1"/>
</dbReference>
<evidence type="ECO:0000313" key="4">
    <source>
        <dbReference type="Proteomes" id="UP001524569"/>
    </source>
</evidence>
<keyword evidence="4" id="KW-1185">Reference proteome</keyword>
<dbReference type="Pfam" id="PF13439">
    <property type="entry name" value="Glyco_transf_4"/>
    <property type="match status" value="1"/>
</dbReference>
<organism evidence="3 4">
    <name type="scientific">Methylomonas aurea</name>
    <dbReference type="NCBI Taxonomy" id="2952224"/>
    <lineage>
        <taxon>Bacteria</taxon>
        <taxon>Pseudomonadati</taxon>
        <taxon>Pseudomonadota</taxon>
        <taxon>Gammaproteobacteria</taxon>
        <taxon>Methylococcales</taxon>
        <taxon>Methylococcaceae</taxon>
        <taxon>Methylomonas</taxon>
    </lineage>
</organism>
<proteinExistence type="predicted"/>
<dbReference type="PANTHER" id="PTHR45947">
    <property type="entry name" value="SULFOQUINOVOSYL TRANSFERASE SQD2"/>
    <property type="match status" value="1"/>
</dbReference>
<dbReference type="InterPro" id="IPR001296">
    <property type="entry name" value="Glyco_trans_1"/>
</dbReference>
<dbReference type="SUPFAM" id="SSF53756">
    <property type="entry name" value="UDP-Glycosyltransferase/glycogen phosphorylase"/>
    <property type="match status" value="1"/>
</dbReference>
<accession>A0ABT1UDL2</accession>
<reference evidence="3 4" key="1">
    <citation type="submission" date="2022-07" db="EMBL/GenBank/DDBJ databases">
        <title>Methylomonas rivi sp. nov., Methylomonas rosea sp. nov., Methylomonas aureus sp. nov. and Methylomonas subterranea sp. nov., four novel methanotrophs isolated from a freshwater creek and the deep terrestrial subsurface.</title>
        <authorList>
            <person name="Abin C."/>
            <person name="Sankaranarayanan K."/>
            <person name="Garner C."/>
            <person name="Sindelar R."/>
            <person name="Kotary K."/>
            <person name="Garner R."/>
            <person name="Barclay S."/>
            <person name="Lawson P."/>
            <person name="Krumholz L."/>
        </authorList>
    </citation>
    <scope>NUCLEOTIDE SEQUENCE [LARGE SCALE GENOMIC DNA]</scope>
    <source>
        <strain evidence="3 4">SURF-1</strain>
    </source>
</reference>
<dbReference type="PANTHER" id="PTHR45947:SF3">
    <property type="entry name" value="SULFOQUINOVOSYL TRANSFERASE SQD2"/>
    <property type="match status" value="1"/>
</dbReference>
<name>A0ABT1UDL2_9GAMM</name>
<feature type="domain" description="Glycosyltransferase subfamily 4-like N-terminal" evidence="2">
    <location>
        <begin position="5"/>
        <end position="149"/>
    </location>
</feature>
<feature type="domain" description="Glycosyl transferase family 1" evidence="1">
    <location>
        <begin position="151"/>
        <end position="315"/>
    </location>
</feature>
<dbReference type="EMBL" id="JANIBM010000003">
    <property type="protein sequence ID" value="MCQ8180324.1"/>
    <property type="molecule type" value="Genomic_DNA"/>
</dbReference>